<sequence length="784" mass="82265">MDQLTQHDPRRIGPFEVLGRLGAGGMGLVYLARSASGRRVAIKTVRTELAEDQLFRVRFTREVEAARAVSGFYTAAVVDADPRAAVPWLATAYVPAPSLEEIVNECGPLPAQAVRWLAAGVAEALQSIHGAGLVHRDLKPSNVLVVEDGPRVIDFGIASGVSNTRLTMTNVAVGTPAYMSPEQAKDSRSVTGASDVFSLGSMLVFAATGHPPFHGANPVETVFMLLREGPDLSGLPDELRPLIEVCMQMEAPGRPSPADLQAQLAPHLFGSGSDDSGTASAWLPEKAVALIESRRGGRPAPRPVPVATGPDPRPTAGPAVPPPPAYDPPGPSASFAAPAAAPDTGPVRLAGAPVPIGPGPRVADARAAAVKAPPPEAGLVTNWSRPRPGVAGADPAVPAAPPGPPEQASGWRPWRFRMSNDVWGTPSVDGDLVYVTSFEVHALDVGTGRRRFKTRDVAWSMAVADGRVHASDGPTLFALDAREGNDLWRLSTDAWVYSLKADRGTVVTGTRGGGVQAWEAANGQRLWEIGGCQTDFETPEAGPLLHEGTVYVWQDARLRALDARTGDERWAYPIGDAASCGGVPVRLTPAPDGYVYVSAGSRVLTVEAASGMVRWHFEAPAVFLSPPAFAPGPAVTGGGVYLVDYLGTVYALDAADGRDRWRIATEARSSVEPVLVAAGHVHVGSGKGLYTLDAVTGTPKWRFQAGGDVVGAPAVAEGRIHFGSTDHLLYTLKADDGRLRWKLATGGEITGSPVVRDGVVYACSKDRCVYALDAEKGTGTARTA</sequence>
<dbReference type="SUPFAM" id="SSF50998">
    <property type="entry name" value="Quinoprotein alcohol dehydrogenase-like"/>
    <property type="match status" value="1"/>
</dbReference>
<evidence type="ECO:0000256" key="5">
    <source>
        <dbReference type="ARBA" id="ARBA00022741"/>
    </source>
</evidence>
<dbReference type="Pfam" id="PF00069">
    <property type="entry name" value="Pkinase"/>
    <property type="match status" value="1"/>
</dbReference>
<keyword evidence="3" id="KW-0597">Phosphoprotein</keyword>
<dbReference type="GO" id="GO:0004674">
    <property type="term" value="F:protein serine/threonine kinase activity"/>
    <property type="evidence" value="ECO:0007669"/>
    <property type="project" value="UniProtKB-KW"/>
</dbReference>
<feature type="region of interest" description="Disordered" evidence="13">
    <location>
        <begin position="292"/>
        <end position="353"/>
    </location>
</feature>
<proteinExistence type="predicted"/>
<dbReference type="EC" id="2.7.11.1" evidence="1"/>
<evidence type="ECO:0000256" key="1">
    <source>
        <dbReference type="ARBA" id="ARBA00012513"/>
    </source>
</evidence>
<comment type="catalytic activity">
    <reaction evidence="8">
        <text>L-threonyl-[protein] + ATP = O-phospho-L-threonyl-[protein] + ADP + H(+)</text>
        <dbReference type="Rhea" id="RHEA:46608"/>
        <dbReference type="Rhea" id="RHEA-COMP:11060"/>
        <dbReference type="Rhea" id="RHEA-COMP:11605"/>
        <dbReference type="ChEBI" id="CHEBI:15378"/>
        <dbReference type="ChEBI" id="CHEBI:30013"/>
        <dbReference type="ChEBI" id="CHEBI:30616"/>
        <dbReference type="ChEBI" id="CHEBI:61977"/>
        <dbReference type="ChEBI" id="CHEBI:456216"/>
        <dbReference type="EC" id="2.7.11.1"/>
    </reaction>
</comment>
<dbReference type="Proteomes" id="UP000034838">
    <property type="component" value="Unassembled WGS sequence"/>
</dbReference>
<evidence type="ECO:0000256" key="12">
    <source>
        <dbReference type="PROSITE-ProRule" id="PRU10141"/>
    </source>
</evidence>
<evidence type="ECO:0000256" key="9">
    <source>
        <dbReference type="ARBA" id="ARBA00048679"/>
    </source>
</evidence>
<dbReference type="AlphaFoldDB" id="A0A1J4PW23"/>
<keyword evidence="16" id="KW-1185">Reference proteome</keyword>
<evidence type="ECO:0000256" key="11">
    <source>
        <dbReference type="ARBA" id="ARBA00069963"/>
    </source>
</evidence>
<dbReference type="GO" id="GO:0005524">
    <property type="term" value="F:ATP binding"/>
    <property type="evidence" value="ECO:0007669"/>
    <property type="project" value="UniProtKB-UniRule"/>
</dbReference>
<evidence type="ECO:0000256" key="2">
    <source>
        <dbReference type="ARBA" id="ARBA00022527"/>
    </source>
</evidence>
<dbReference type="InterPro" id="IPR002372">
    <property type="entry name" value="PQQ_rpt_dom"/>
</dbReference>
<dbReference type="InterPro" id="IPR011009">
    <property type="entry name" value="Kinase-like_dom_sf"/>
</dbReference>
<evidence type="ECO:0000313" key="15">
    <source>
        <dbReference type="EMBL" id="OIK24310.1"/>
    </source>
</evidence>
<comment type="subunit">
    <text evidence="10">Interacts (via the N-terminal kinase domain) with KbpA; the interaction prevents autophosphorylation of AfsK.</text>
</comment>
<dbReference type="RefSeq" id="WP_071387691.1">
    <property type="nucleotide sequence ID" value="NZ_LBDA02000071.1"/>
</dbReference>
<dbReference type="OrthoDB" id="9762169at2"/>
<evidence type="ECO:0000256" key="3">
    <source>
        <dbReference type="ARBA" id="ARBA00022553"/>
    </source>
</evidence>
<dbReference type="InterPro" id="IPR015943">
    <property type="entry name" value="WD40/YVTN_repeat-like_dom_sf"/>
</dbReference>
<protein>
    <recommendedName>
        <fullName evidence="11">Serine/threonine-protein kinase AfsK</fullName>
        <ecNumber evidence="1">2.7.11.1</ecNumber>
    </recommendedName>
</protein>
<organism evidence="15 16">
    <name type="scientific">Streptomyces malaysiense</name>
    <dbReference type="NCBI Taxonomy" id="1428626"/>
    <lineage>
        <taxon>Bacteria</taxon>
        <taxon>Bacillati</taxon>
        <taxon>Actinomycetota</taxon>
        <taxon>Actinomycetes</taxon>
        <taxon>Kitasatosporales</taxon>
        <taxon>Streptomycetaceae</taxon>
        <taxon>Streptomyces</taxon>
    </lineage>
</organism>
<keyword evidence="6 15" id="KW-0418">Kinase</keyword>
<comment type="caution">
    <text evidence="15">The sequence shown here is derived from an EMBL/GenBank/DDBJ whole genome shotgun (WGS) entry which is preliminary data.</text>
</comment>
<accession>A0A1J4PW23</accession>
<feature type="compositionally biased region" description="Pro residues" evidence="13">
    <location>
        <begin position="311"/>
        <end position="331"/>
    </location>
</feature>
<evidence type="ECO:0000256" key="8">
    <source>
        <dbReference type="ARBA" id="ARBA00047899"/>
    </source>
</evidence>
<keyword evidence="2 15" id="KW-0723">Serine/threonine-protein kinase</keyword>
<feature type="compositionally biased region" description="Low complexity" evidence="13">
    <location>
        <begin position="332"/>
        <end position="346"/>
    </location>
</feature>
<feature type="binding site" evidence="12">
    <location>
        <position position="43"/>
    </location>
    <ligand>
        <name>ATP</name>
        <dbReference type="ChEBI" id="CHEBI:30616"/>
    </ligand>
</feature>
<reference evidence="15" key="1">
    <citation type="submission" date="2016-10" db="EMBL/GenBank/DDBJ databases">
        <title>Genome sequence of Streptomyces malaysiense MUSC 136.</title>
        <authorList>
            <person name="Lee L.-H."/>
            <person name="Ser H.-L."/>
        </authorList>
    </citation>
    <scope>NUCLEOTIDE SEQUENCE [LARGE SCALE GENOMIC DNA]</scope>
    <source>
        <strain evidence="15">MUSC 136</strain>
    </source>
</reference>
<dbReference type="InterPro" id="IPR018391">
    <property type="entry name" value="PQQ_b-propeller_rpt"/>
</dbReference>
<dbReference type="PANTHER" id="PTHR34512:SF30">
    <property type="entry name" value="OUTER MEMBRANE PROTEIN ASSEMBLY FACTOR BAMB"/>
    <property type="match status" value="1"/>
</dbReference>
<keyword evidence="5 12" id="KW-0547">Nucleotide-binding</keyword>
<dbReference type="Gene3D" id="2.130.10.10">
    <property type="entry name" value="YVTN repeat-like/Quinoprotein amine dehydrogenase"/>
    <property type="match status" value="2"/>
</dbReference>
<dbReference type="PROSITE" id="PS00108">
    <property type="entry name" value="PROTEIN_KINASE_ST"/>
    <property type="match status" value="1"/>
</dbReference>
<dbReference type="InterPro" id="IPR011047">
    <property type="entry name" value="Quinoprotein_ADH-like_sf"/>
</dbReference>
<evidence type="ECO:0000256" key="13">
    <source>
        <dbReference type="SAM" id="MobiDB-lite"/>
    </source>
</evidence>
<dbReference type="PROSITE" id="PS00107">
    <property type="entry name" value="PROTEIN_KINASE_ATP"/>
    <property type="match status" value="1"/>
</dbReference>
<evidence type="ECO:0000259" key="14">
    <source>
        <dbReference type="PROSITE" id="PS50011"/>
    </source>
</evidence>
<dbReference type="InterPro" id="IPR008271">
    <property type="entry name" value="Ser/Thr_kinase_AS"/>
</dbReference>
<dbReference type="FunFam" id="3.30.200.20:FF:000267">
    <property type="entry name" value="Serine/threonine protein kinase"/>
    <property type="match status" value="1"/>
</dbReference>
<dbReference type="Gene3D" id="1.10.510.10">
    <property type="entry name" value="Transferase(Phosphotransferase) domain 1"/>
    <property type="match status" value="1"/>
</dbReference>
<keyword evidence="7 12" id="KW-0067">ATP-binding</keyword>
<dbReference type="Pfam" id="PF13360">
    <property type="entry name" value="PQQ_2"/>
    <property type="match status" value="2"/>
</dbReference>
<dbReference type="PANTHER" id="PTHR34512">
    <property type="entry name" value="CELL SURFACE PROTEIN"/>
    <property type="match status" value="1"/>
</dbReference>
<dbReference type="SMART" id="SM00220">
    <property type="entry name" value="S_TKc"/>
    <property type="match status" value="1"/>
</dbReference>
<dbReference type="SUPFAM" id="SSF56112">
    <property type="entry name" value="Protein kinase-like (PK-like)"/>
    <property type="match status" value="1"/>
</dbReference>
<dbReference type="EMBL" id="LBDA02000071">
    <property type="protein sequence ID" value="OIK24310.1"/>
    <property type="molecule type" value="Genomic_DNA"/>
</dbReference>
<dbReference type="FunFam" id="1.10.510.10:FF:000021">
    <property type="entry name" value="Serine/threonine protein kinase"/>
    <property type="match status" value="1"/>
</dbReference>
<comment type="catalytic activity">
    <reaction evidence="9">
        <text>L-seryl-[protein] + ATP = O-phospho-L-seryl-[protein] + ADP + H(+)</text>
        <dbReference type="Rhea" id="RHEA:17989"/>
        <dbReference type="Rhea" id="RHEA-COMP:9863"/>
        <dbReference type="Rhea" id="RHEA-COMP:11604"/>
        <dbReference type="ChEBI" id="CHEBI:15378"/>
        <dbReference type="ChEBI" id="CHEBI:29999"/>
        <dbReference type="ChEBI" id="CHEBI:30616"/>
        <dbReference type="ChEBI" id="CHEBI:83421"/>
        <dbReference type="ChEBI" id="CHEBI:456216"/>
        <dbReference type="EC" id="2.7.11.1"/>
    </reaction>
</comment>
<dbReference type="FunFam" id="2.130.10.10:FF:001003">
    <property type="entry name" value="Serine/threonine protein kinase"/>
    <property type="match status" value="1"/>
</dbReference>
<gene>
    <name evidence="15" type="ORF">VT52_027935</name>
</gene>
<evidence type="ECO:0000256" key="7">
    <source>
        <dbReference type="ARBA" id="ARBA00022840"/>
    </source>
</evidence>
<name>A0A1J4PW23_9ACTN</name>
<dbReference type="Gene3D" id="3.30.200.20">
    <property type="entry name" value="Phosphorylase Kinase, domain 1"/>
    <property type="match status" value="1"/>
</dbReference>
<keyword evidence="4" id="KW-0808">Transferase</keyword>
<dbReference type="SMART" id="SM00564">
    <property type="entry name" value="PQQ"/>
    <property type="match status" value="9"/>
</dbReference>
<evidence type="ECO:0000313" key="16">
    <source>
        <dbReference type="Proteomes" id="UP000034838"/>
    </source>
</evidence>
<evidence type="ECO:0000256" key="4">
    <source>
        <dbReference type="ARBA" id="ARBA00022679"/>
    </source>
</evidence>
<evidence type="ECO:0000256" key="6">
    <source>
        <dbReference type="ARBA" id="ARBA00022777"/>
    </source>
</evidence>
<dbReference type="Gene3D" id="2.40.128.630">
    <property type="match status" value="1"/>
</dbReference>
<feature type="domain" description="Protein kinase" evidence="14">
    <location>
        <begin position="15"/>
        <end position="270"/>
    </location>
</feature>
<dbReference type="CDD" id="cd14014">
    <property type="entry name" value="STKc_PknB_like"/>
    <property type="match status" value="1"/>
</dbReference>
<dbReference type="InterPro" id="IPR017441">
    <property type="entry name" value="Protein_kinase_ATP_BS"/>
</dbReference>
<evidence type="ECO:0000256" key="10">
    <source>
        <dbReference type="ARBA" id="ARBA00062510"/>
    </source>
</evidence>
<dbReference type="InterPro" id="IPR000719">
    <property type="entry name" value="Prot_kinase_dom"/>
</dbReference>
<dbReference type="PROSITE" id="PS50011">
    <property type="entry name" value="PROTEIN_KINASE_DOM"/>
    <property type="match status" value="1"/>
</dbReference>
<feature type="region of interest" description="Disordered" evidence="13">
    <location>
        <begin position="391"/>
        <end position="412"/>
    </location>
</feature>